<sequence>MEYEKNFINCLIVHKPEEGYRLSHHLHHSCKEAKTLEVLSNWEEAIRFLEYGHKADLIIGSFELTDLHPFVFEKLDKKIPVIFTSTKPFVTEKAFSLNCMDFLNDDPSEDRLAKSFEKYKRLYSQNQISTTGTAQSPDTSQPKSRFLVKSGEKLFYKNPKDVAFFLAEGGLTYLVEMDTGEKFIVDHKLKNLEDQYLDPQQFFRINRSIILNIKAIHSIKKYPNNRLQITPKTSYRDEIIVSREKVSKFKNWMNQ</sequence>
<dbReference type="RefSeq" id="WP_290247381.1">
    <property type="nucleotide sequence ID" value="NZ_JAUFQT010000001.1"/>
</dbReference>
<dbReference type="Gene3D" id="2.40.50.1020">
    <property type="entry name" value="LytTr DNA-binding domain"/>
    <property type="match status" value="1"/>
</dbReference>
<feature type="domain" description="HTH LytTR-type" evidence="1">
    <location>
        <begin position="146"/>
        <end position="255"/>
    </location>
</feature>
<evidence type="ECO:0000313" key="2">
    <source>
        <dbReference type="EMBL" id="MFB9210834.1"/>
    </source>
</evidence>
<reference evidence="2 3" key="1">
    <citation type="submission" date="2024-09" db="EMBL/GenBank/DDBJ databases">
        <authorList>
            <person name="Sun Q."/>
            <person name="Mori K."/>
        </authorList>
    </citation>
    <scope>NUCLEOTIDE SEQUENCE [LARGE SCALE GENOMIC DNA]</scope>
    <source>
        <strain evidence="2 3">CECT 7682</strain>
    </source>
</reference>
<dbReference type="EMBL" id="JBHMEW010000011">
    <property type="protein sequence ID" value="MFB9210834.1"/>
    <property type="molecule type" value="Genomic_DNA"/>
</dbReference>
<evidence type="ECO:0000259" key="1">
    <source>
        <dbReference type="PROSITE" id="PS50930"/>
    </source>
</evidence>
<protein>
    <submittedName>
        <fullName evidence="2">LytR/AlgR family response regulator transcription factor</fullName>
    </submittedName>
</protein>
<dbReference type="InterPro" id="IPR007492">
    <property type="entry name" value="LytTR_DNA-bd_dom"/>
</dbReference>
<evidence type="ECO:0000313" key="3">
    <source>
        <dbReference type="Proteomes" id="UP001589654"/>
    </source>
</evidence>
<dbReference type="PANTHER" id="PTHR37299:SF1">
    <property type="entry name" value="STAGE 0 SPORULATION PROTEIN A HOMOLOG"/>
    <property type="match status" value="1"/>
</dbReference>
<name>A0ABV5J1X7_9BACT</name>
<proteinExistence type="predicted"/>
<keyword evidence="3" id="KW-1185">Reference proteome</keyword>
<dbReference type="InterPro" id="IPR046947">
    <property type="entry name" value="LytR-like"/>
</dbReference>
<comment type="caution">
    <text evidence="2">The sequence shown here is derived from an EMBL/GenBank/DDBJ whole genome shotgun (WGS) entry which is preliminary data.</text>
</comment>
<dbReference type="SMART" id="SM00850">
    <property type="entry name" value="LytTR"/>
    <property type="match status" value="1"/>
</dbReference>
<organism evidence="2 3">
    <name type="scientific">Echinicola jeungdonensis</name>
    <dbReference type="NCBI Taxonomy" id="709343"/>
    <lineage>
        <taxon>Bacteria</taxon>
        <taxon>Pseudomonadati</taxon>
        <taxon>Bacteroidota</taxon>
        <taxon>Cytophagia</taxon>
        <taxon>Cytophagales</taxon>
        <taxon>Cyclobacteriaceae</taxon>
        <taxon>Echinicola</taxon>
    </lineage>
</organism>
<dbReference type="PROSITE" id="PS50930">
    <property type="entry name" value="HTH_LYTTR"/>
    <property type="match status" value="1"/>
</dbReference>
<dbReference type="Pfam" id="PF04397">
    <property type="entry name" value="LytTR"/>
    <property type="match status" value="1"/>
</dbReference>
<accession>A0ABV5J1X7</accession>
<dbReference type="Proteomes" id="UP001589654">
    <property type="component" value="Unassembled WGS sequence"/>
</dbReference>
<dbReference type="PANTHER" id="PTHR37299">
    <property type="entry name" value="TRANSCRIPTIONAL REGULATOR-RELATED"/>
    <property type="match status" value="1"/>
</dbReference>
<gene>
    <name evidence="2" type="ORF">ACFFUR_03385</name>
</gene>